<name>A0AAW1LUN1_POPJA</name>
<keyword evidence="3" id="KW-1185">Reference proteome</keyword>
<dbReference type="Proteomes" id="UP001458880">
    <property type="component" value="Unassembled WGS sequence"/>
</dbReference>
<gene>
    <name evidence="2" type="ORF">QE152_g10048</name>
</gene>
<accession>A0AAW1LUN1</accession>
<reference evidence="2 3" key="1">
    <citation type="journal article" date="2024" name="BMC Genomics">
        <title>De novo assembly and annotation of Popillia japonica's genome with initial clues to its potential as an invasive pest.</title>
        <authorList>
            <person name="Cucini C."/>
            <person name="Boschi S."/>
            <person name="Funari R."/>
            <person name="Cardaioli E."/>
            <person name="Iannotti N."/>
            <person name="Marturano G."/>
            <person name="Paoli F."/>
            <person name="Bruttini M."/>
            <person name="Carapelli A."/>
            <person name="Frati F."/>
            <person name="Nardi F."/>
        </authorList>
    </citation>
    <scope>NUCLEOTIDE SEQUENCE [LARGE SCALE GENOMIC DNA]</scope>
    <source>
        <strain evidence="2">DMR45628</strain>
    </source>
</reference>
<dbReference type="EMBL" id="JASPKY010000089">
    <property type="protein sequence ID" value="KAK9738165.1"/>
    <property type="molecule type" value="Genomic_DNA"/>
</dbReference>
<organism evidence="2 3">
    <name type="scientific">Popillia japonica</name>
    <name type="common">Japanese beetle</name>
    <dbReference type="NCBI Taxonomy" id="7064"/>
    <lineage>
        <taxon>Eukaryota</taxon>
        <taxon>Metazoa</taxon>
        <taxon>Ecdysozoa</taxon>
        <taxon>Arthropoda</taxon>
        <taxon>Hexapoda</taxon>
        <taxon>Insecta</taxon>
        <taxon>Pterygota</taxon>
        <taxon>Neoptera</taxon>
        <taxon>Endopterygota</taxon>
        <taxon>Coleoptera</taxon>
        <taxon>Polyphaga</taxon>
        <taxon>Scarabaeiformia</taxon>
        <taxon>Scarabaeidae</taxon>
        <taxon>Rutelinae</taxon>
        <taxon>Popillia</taxon>
    </lineage>
</organism>
<dbReference type="AlphaFoldDB" id="A0AAW1LUN1"/>
<comment type="caution">
    <text evidence="2">The sequence shown here is derived from an EMBL/GenBank/DDBJ whole genome shotgun (WGS) entry which is preliminary data.</text>
</comment>
<evidence type="ECO:0000313" key="3">
    <source>
        <dbReference type="Proteomes" id="UP001458880"/>
    </source>
</evidence>
<evidence type="ECO:0000256" key="1">
    <source>
        <dbReference type="SAM" id="MobiDB-lite"/>
    </source>
</evidence>
<evidence type="ECO:0000313" key="2">
    <source>
        <dbReference type="EMBL" id="KAK9738165.1"/>
    </source>
</evidence>
<proteinExistence type="predicted"/>
<feature type="region of interest" description="Disordered" evidence="1">
    <location>
        <begin position="1"/>
        <end position="66"/>
    </location>
</feature>
<sequence length="333" mass="37273">MPKTRAATKAKNDAVPQEMDSEHPKSSVAPNPPTKAKNDAVPQEMDSEHPKSSVAPNPTTDTHNVDMDNIKTFFDQTLARKPAEAARTKKNQGGQARQYQEMGPIKARKPAEAARTKKNQGGQARQYQEIPVPGSPPRRWKEGLSPSSSCLEAAHLADGKKDFPRLAAALKQLINEVPPRTQPLGKFSGQLVEDPTIFLQRLEILLQGHNLETPEDIDDAILPHLTGEAATWYGRNKASFLSLEEFQRRFRVELTGHKRQKALRDATETQQSPKEPVTAFAQRLRRLCLRLNPDWPEAALVDHIIAKMTDRYCLPIVQANPQSMEELYEACEK</sequence>
<evidence type="ECO:0008006" key="4">
    <source>
        <dbReference type="Google" id="ProtNLM"/>
    </source>
</evidence>
<protein>
    <recommendedName>
        <fullName evidence="4">Retrotransposon gag domain-containing protein</fullName>
    </recommendedName>
</protein>
<feature type="region of interest" description="Disordered" evidence="1">
    <location>
        <begin position="80"/>
        <end position="145"/>
    </location>
</feature>